<evidence type="ECO:0000313" key="2">
    <source>
        <dbReference type="EMBL" id="NYT46705.1"/>
    </source>
</evidence>
<dbReference type="PANTHER" id="PTHR40588">
    <property type="entry name" value="MRNA INTERFERASE TOXIN YAFQ"/>
    <property type="match status" value="1"/>
</dbReference>
<dbReference type="InterPro" id="IPR007712">
    <property type="entry name" value="RelE/ParE_toxin"/>
</dbReference>
<accession>A0A7Z0SET7</accession>
<dbReference type="Gene3D" id="3.30.2310.20">
    <property type="entry name" value="RelE-like"/>
    <property type="match status" value="1"/>
</dbReference>
<dbReference type="InterPro" id="IPR035093">
    <property type="entry name" value="RelE/ParE_toxin_dom_sf"/>
</dbReference>
<dbReference type="GO" id="GO:0004521">
    <property type="term" value="F:RNA endonuclease activity"/>
    <property type="evidence" value="ECO:0007669"/>
    <property type="project" value="TreeGrafter"/>
</dbReference>
<dbReference type="PANTHER" id="PTHR40588:SF1">
    <property type="entry name" value="MRNA INTERFERASE TOXIN YAFQ"/>
    <property type="match status" value="1"/>
</dbReference>
<dbReference type="EMBL" id="JACCHS010000030">
    <property type="protein sequence ID" value="NYT46705.1"/>
    <property type="molecule type" value="Genomic_DNA"/>
</dbReference>
<gene>
    <name evidence="2" type="ORF">H0A75_02640</name>
</gene>
<sequence length="78" mass="9245">MKIKRHKQFIKDFKKVQITDEQFEKFINYINCLRNNSPLPEGSKDHALNGEYSDCKEFHLGGESLVIYLIILKKEESR</sequence>
<evidence type="ECO:0000256" key="1">
    <source>
        <dbReference type="ARBA" id="ARBA00022649"/>
    </source>
</evidence>
<name>A0A7Z0SET7_9GAMM</name>
<dbReference type="InterPro" id="IPR004386">
    <property type="entry name" value="Toxin_YafQ-like"/>
</dbReference>
<organism evidence="2 3">
    <name type="scientific">Candidatus Methanofishera endochildressiae</name>
    <dbReference type="NCBI Taxonomy" id="2738884"/>
    <lineage>
        <taxon>Bacteria</taxon>
        <taxon>Pseudomonadati</taxon>
        <taxon>Pseudomonadota</taxon>
        <taxon>Gammaproteobacteria</taxon>
        <taxon>Candidatus Methanofishera</taxon>
    </lineage>
</organism>
<evidence type="ECO:0000313" key="3">
    <source>
        <dbReference type="Proteomes" id="UP000537890"/>
    </source>
</evidence>
<dbReference type="GO" id="GO:0006415">
    <property type="term" value="P:translational termination"/>
    <property type="evidence" value="ECO:0007669"/>
    <property type="project" value="TreeGrafter"/>
</dbReference>
<protein>
    <submittedName>
        <fullName evidence="2">Type II toxin-antitoxin system YafQ family toxin</fullName>
    </submittedName>
</protein>
<dbReference type="NCBIfam" id="TIGR02385">
    <property type="entry name" value="RelE_StbE"/>
    <property type="match status" value="1"/>
</dbReference>
<dbReference type="Proteomes" id="UP000537890">
    <property type="component" value="Unassembled WGS sequence"/>
</dbReference>
<dbReference type="Pfam" id="PF15738">
    <property type="entry name" value="YafQ_toxin"/>
    <property type="match status" value="1"/>
</dbReference>
<dbReference type="GO" id="GO:0006402">
    <property type="term" value="P:mRNA catabolic process"/>
    <property type="evidence" value="ECO:0007669"/>
    <property type="project" value="TreeGrafter"/>
</dbReference>
<keyword evidence="1" id="KW-1277">Toxin-antitoxin system</keyword>
<feature type="non-terminal residue" evidence="2">
    <location>
        <position position="78"/>
    </location>
</feature>
<dbReference type="AlphaFoldDB" id="A0A7Z0SET7"/>
<proteinExistence type="predicted"/>
<comment type="caution">
    <text evidence="2">The sequence shown here is derived from an EMBL/GenBank/DDBJ whole genome shotgun (WGS) entry which is preliminary data.</text>
</comment>
<dbReference type="SUPFAM" id="SSF143011">
    <property type="entry name" value="RelE-like"/>
    <property type="match status" value="1"/>
</dbReference>
<reference evidence="2 3" key="1">
    <citation type="submission" date="2020-05" db="EMBL/GenBank/DDBJ databases">
        <title>Horizontal transmission and recombination maintain forever young bacterial symbiont genomes.</title>
        <authorList>
            <person name="Russell S.L."/>
            <person name="Pepper-Tunick E."/>
            <person name="Svedberg J."/>
            <person name="Byrne A."/>
            <person name="Ruelas Castillo J."/>
            <person name="Vollmers C."/>
            <person name="Beinart R.A."/>
            <person name="Corbett-Detig R."/>
        </authorList>
    </citation>
    <scope>NUCLEOTIDE SEQUENCE [LARGE SCALE GENOMIC DNA]</scope>
    <source>
        <strain evidence="2">4727-3</strain>
    </source>
</reference>